<evidence type="ECO:0000313" key="2">
    <source>
        <dbReference type="Proteomes" id="UP001162501"/>
    </source>
</evidence>
<gene>
    <name evidence="1" type="ORF">MRATA1EN3_LOCUS15206</name>
</gene>
<sequence length="206" mass="22383">MLAVATAGGEGKGVPAPRSCSQRKRLTRGDFMQTEHRQQSTSVTVCSPTQDAGRVSFFTAPSLAEAPFSSRLASVLVEEPTLTVMVSGGGASGWRFDLEEVTKADRRGQKALLLAALPQLFSVQNNPVPERHIWGRPMLIPFRVCLKTRARPGHREPDSSSLATLLPSGQGLLRSRSLAQPLATTSALWLAGRRKDKERRALLSVR</sequence>
<protein>
    <submittedName>
        <fullName evidence="1">Uncharacterized protein</fullName>
    </submittedName>
</protein>
<evidence type="ECO:0000313" key="1">
    <source>
        <dbReference type="EMBL" id="CAI9703993.1"/>
    </source>
</evidence>
<accession>A0ACB0ETU5</accession>
<dbReference type="EMBL" id="OX596111">
    <property type="protein sequence ID" value="CAI9703993.1"/>
    <property type="molecule type" value="Genomic_DNA"/>
</dbReference>
<dbReference type="Proteomes" id="UP001162501">
    <property type="component" value="Chromosome 27"/>
</dbReference>
<proteinExistence type="predicted"/>
<name>A0ACB0ETU5_RANTA</name>
<reference evidence="1" key="1">
    <citation type="submission" date="2023-05" db="EMBL/GenBank/DDBJ databases">
        <authorList>
            <consortium name="ELIXIR-Norway"/>
        </authorList>
    </citation>
    <scope>NUCLEOTIDE SEQUENCE</scope>
</reference>
<organism evidence="1 2">
    <name type="scientific">Rangifer tarandus platyrhynchus</name>
    <name type="common">Svalbard reindeer</name>
    <dbReference type="NCBI Taxonomy" id="3082113"/>
    <lineage>
        <taxon>Eukaryota</taxon>
        <taxon>Metazoa</taxon>
        <taxon>Chordata</taxon>
        <taxon>Craniata</taxon>
        <taxon>Vertebrata</taxon>
        <taxon>Euteleostomi</taxon>
        <taxon>Mammalia</taxon>
        <taxon>Eutheria</taxon>
        <taxon>Laurasiatheria</taxon>
        <taxon>Artiodactyla</taxon>
        <taxon>Ruminantia</taxon>
        <taxon>Pecora</taxon>
        <taxon>Cervidae</taxon>
        <taxon>Odocoileinae</taxon>
        <taxon>Rangifer</taxon>
    </lineage>
</organism>